<name>A0AA46NH69_9BACT</name>
<accession>A0AA46NH69</accession>
<keyword evidence="1" id="KW-0812">Transmembrane</keyword>
<keyword evidence="1" id="KW-0472">Membrane</keyword>
<feature type="transmembrane region" description="Helical" evidence="1">
    <location>
        <begin position="127"/>
        <end position="142"/>
    </location>
</feature>
<dbReference type="AlphaFoldDB" id="A0AA46NH69"/>
<evidence type="ECO:0000313" key="2">
    <source>
        <dbReference type="EMBL" id="UYF44402.1"/>
    </source>
</evidence>
<keyword evidence="2" id="KW-0614">Plasmid</keyword>
<feature type="transmembrane region" description="Helical" evidence="1">
    <location>
        <begin position="148"/>
        <end position="166"/>
    </location>
</feature>
<gene>
    <name evidence="2" type="ORF">NGX11_11380</name>
</gene>
<feature type="transmembrane region" description="Helical" evidence="1">
    <location>
        <begin position="25"/>
        <end position="44"/>
    </location>
</feature>
<dbReference type="EMBL" id="CP099557">
    <property type="protein sequence ID" value="UYF44402.1"/>
    <property type="molecule type" value="Genomic_DNA"/>
</dbReference>
<evidence type="ECO:0000313" key="3">
    <source>
        <dbReference type="Proteomes" id="UP001164100"/>
    </source>
</evidence>
<feature type="transmembrane region" description="Helical" evidence="1">
    <location>
        <begin position="56"/>
        <end position="75"/>
    </location>
</feature>
<reference evidence="2" key="1">
    <citation type="journal article" date="2022" name="Front. Microbiol.">
        <title>Species classification and novel plasmid identifications in Arcobacter cryaerophilus and Arcobacter cryaerophilus-like organisms.</title>
        <authorList>
            <person name="Zhou G."/>
            <person name="Wang M."/>
            <person name="Wang H."/>
            <person name="Chen X."/>
            <person name="Gu Y."/>
            <person name="Shao Z."/>
            <person name="Zhang J."/>
            <person name="Zhang M."/>
        </authorList>
    </citation>
    <scope>NUCLEOTIDE SEQUENCE</scope>
    <source>
        <strain evidence="2">ICDCAC48</strain>
    </source>
</reference>
<dbReference type="Proteomes" id="UP001164100">
    <property type="component" value="Plasmid pCNAC48"/>
</dbReference>
<keyword evidence="1" id="KW-1133">Transmembrane helix</keyword>
<evidence type="ECO:0000256" key="1">
    <source>
        <dbReference type="SAM" id="Phobius"/>
    </source>
</evidence>
<sequence>MNDKNLKLIPQDYDKNPIEIKDYNTLFYFIVMAMLIPVLIYIFFVNSGGLSKDSLFRNIVIIIPLCMYPFLSTYLKSKGKRKVILTRDNIKFIHENKIIEEIKISEITEIKKTFNNIYHKSQKLNELRSFFMYLLIFVIVISQELYNILLVIPLFHLFILFVKYIFHKIKDKDYKYRLFDAILVYSGYKFINILPITSRQYEEVRKYFLANGLEDIQNKKIYFELMGHLPENISLNRD</sequence>
<geneLocation type="plasmid" evidence="2 3">
    <name>pCNAC48</name>
</geneLocation>
<protein>
    <submittedName>
        <fullName evidence="2">Uncharacterized protein</fullName>
    </submittedName>
</protein>
<organism evidence="2 3">
    <name type="scientific">Aliarcobacter cryaerophilus</name>
    <dbReference type="NCBI Taxonomy" id="28198"/>
    <lineage>
        <taxon>Bacteria</taxon>
        <taxon>Pseudomonadati</taxon>
        <taxon>Campylobacterota</taxon>
        <taxon>Epsilonproteobacteria</taxon>
        <taxon>Campylobacterales</taxon>
        <taxon>Arcobacteraceae</taxon>
        <taxon>Aliarcobacter</taxon>
    </lineage>
</organism>
<proteinExistence type="predicted"/>
<dbReference type="RefSeq" id="WP_260964703.1">
    <property type="nucleotide sequence ID" value="NZ_CP099557.1"/>
</dbReference>